<gene>
    <name evidence="2" type="ORF">EA473_20390</name>
</gene>
<feature type="transmembrane region" description="Helical" evidence="1">
    <location>
        <begin position="44"/>
        <end position="67"/>
    </location>
</feature>
<name>A0A3N6P017_NATCH</name>
<keyword evidence="1" id="KW-0812">Transmembrane</keyword>
<evidence type="ECO:0000256" key="1">
    <source>
        <dbReference type="SAM" id="Phobius"/>
    </source>
</evidence>
<dbReference type="Proteomes" id="UP000282323">
    <property type="component" value="Unassembled WGS sequence"/>
</dbReference>
<reference evidence="2 3" key="1">
    <citation type="submission" date="2018-10" db="EMBL/GenBank/DDBJ databases">
        <title>Natrarchaeobius chitinivorans gen. nov., sp. nov., and Natrarchaeobius haloalkaliphilus sp. nov., alkaliphilic, chitin-utilizing haloarchaea from hypersaline alkaline lakes.</title>
        <authorList>
            <person name="Sorokin D.Y."/>
            <person name="Elcheninov A.G."/>
            <person name="Kostrikina N.A."/>
            <person name="Bale N.J."/>
            <person name="Sinninghe Damste J.S."/>
            <person name="Khijniak T.V."/>
            <person name="Kublanov I.V."/>
            <person name="Toshchakov S.V."/>
        </authorList>
    </citation>
    <scope>NUCLEOTIDE SEQUENCE [LARGE SCALE GENOMIC DNA]</scope>
    <source>
        <strain evidence="2 3">AArcht4T</strain>
    </source>
</reference>
<keyword evidence="1" id="KW-1133">Transmembrane helix</keyword>
<organism evidence="2 3">
    <name type="scientific">Natrarchaeobius chitinivorans</name>
    <dbReference type="NCBI Taxonomy" id="1679083"/>
    <lineage>
        <taxon>Archaea</taxon>
        <taxon>Methanobacteriati</taxon>
        <taxon>Methanobacteriota</taxon>
        <taxon>Stenosarchaea group</taxon>
        <taxon>Halobacteria</taxon>
        <taxon>Halobacteriales</taxon>
        <taxon>Natrialbaceae</taxon>
        <taxon>Natrarchaeobius</taxon>
    </lineage>
</organism>
<evidence type="ECO:0000313" key="2">
    <source>
        <dbReference type="EMBL" id="RQG90669.1"/>
    </source>
</evidence>
<evidence type="ECO:0000313" key="3">
    <source>
        <dbReference type="Proteomes" id="UP000282323"/>
    </source>
</evidence>
<keyword evidence="3" id="KW-1185">Reference proteome</keyword>
<feature type="transmembrane region" description="Helical" evidence="1">
    <location>
        <begin position="18"/>
        <end position="38"/>
    </location>
</feature>
<keyword evidence="1" id="KW-0472">Membrane</keyword>
<comment type="caution">
    <text evidence="2">The sequence shown here is derived from an EMBL/GenBank/DDBJ whole genome shotgun (WGS) entry which is preliminary data.</text>
</comment>
<proteinExistence type="predicted"/>
<protein>
    <submittedName>
        <fullName evidence="2">Uncharacterized protein</fullName>
    </submittedName>
</protein>
<accession>A0A3N6P017</accession>
<dbReference type="EMBL" id="REGA01000025">
    <property type="protein sequence ID" value="RQG90669.1"/>
    <property type="molecule type" value="Genomic_DNA"/>
</dbReference>
<dbReference type="AlphaFoldDB" id="A0A3N6P017"/>
<sequence length="75" mass="7948">MPEQLSLRSDGGFTPRRVAVLIGALVGFAVTWALFVVAPPDGSVSPFAMGISFLAGAYLLVLVYSYLKQPSTRSS</sequence>